<evidence type="ECO:0000313" key="3">
    <source>
        <dbReference type="EMBL" id="JAC55248.1"/>
    </source>
</evidence>
<dbReference type="InterPro" id="IPR040079">
    <property type="entry name" value="Glutathione_S-Trfase"/>
</dbReference>
<evidence type="ECO:0000259" key="1">
    <source>
        <dbReference type="PROSITE" id="PS50404"/>
    </source>
</evidence>
<dbReference type="Gene3D" id="3.40.30.10">
    <property type="entry name" value="Glutaredoxin"/>
    <property type="match status" value="1"/>
</dbReference>
<dbReference type="PROSITE" id="PS50405">
    <property type="entry name" value="GST_CTER"/>
    <property type="match status" value="1"/>
</dbReference>
<dbReference type="PROSITE" id="PS50404">
    <property type="entry name" value="GST_NTER"/>
    <property type="match status" value="1"/>
</dbReference>
<dbReference type="PANTHER" id="PTHR43969:SF8">
    <property type="entry name" value="GLUTATHIONE S TRANSFERASE E13, ISOFORM A-RELATED"/>
    <property type="match status" value="1"/>
</dbReference>
<dbReference type="SFLD" id="SFLDG01153">
    <property type="entry name" value="Main.4:_Theta-like"/>
    <property type="match status" value="1"/>
</dbReference>
<dbReference type="SUPFAM" id="SSF47616">
    <property type="entry name" value="GST C-terminal domain-like"/>
    <property type="match status" value="1"/>
</dbReference>
<dbReference type="EMBL" id="GAKP01003704">
    <property type="protein sequence ID" value="JAC55248.1"/>
    <property type="molecule type" value="Transcribed_RNA"/>
</dbReference>
<name>A0A034WNC2_BACDO</name>
<dbReference type="Pfam" id="PF13417">
    <property type="entry name" value="GST_N_3"/>
    <property type="match status" value="1"/>
</dbReference>
<dbReference type="PANTHER" id="PTHR43969">
    <property type="entry name" value="GLUTATHIONE S TRANSFERASE D10, ISOFORM A-RELATED"/>
    <property type="match status" value="1"/>
</dbReference>
<dbReference type="InterPro" id="IPR036249">
    <property type="entry name" value="Thioredoxin-like_sf"/>
</dbReference>
<gene>
    <name evidence="3" type="primary">GSTT1</name>
</gene>
<dbReference type="Gene3D" id="1.20.1050.10">
    <property type="match status" value="1"/>
</dbReference>
<dbReference type="GO" id="GO:0004364">
    <property type="term" value="F:glutathione transferase activity"/>
    <property type="evidence" value="ECO:0007669"/>
    <property type="project" value="TreeGrafter"/>
</dbReference>
<dbReference type="SFLD" id="SFLDG00358">
    <property type="entry name" value="Main_(cytGST)"/>
    <property type="match status" value="1"/>
</dbReference>
<feature type="domain" description="GST N-terminal" evidence="1">
    <location>
        <begin position="2"/>
        <end position="84"/>
    </location>
</feature>
<dbReference type="OrthoDB" id="2309723at2759"/>
<dbReference type="AlphaFoldDB" id="A0A034WNC2"/>
<dbReference type="FunFam" id="1.20.1050.10:FF:000007">
    <property type="entry name" value="Glutathione S-transferase 1-1"/>
    <property type="match status" value="1"/>
</dbReference>
<dbReference type="SFLD" id="SFLDS00019">
    <property type="entry name" value="Glutathione_Transferase_(cytos"/>
    <property type="match status" value="1"/>
</dbReference>
<dbReference type="FunFam" id="3.40.30.10:FF:000208">
    <property type="entry name" value="glutathione S-transferase 1"/>
    <property type="match status" value="1"/>
</dbReference>
<dbReference type="GO" id="GO:0006749">
    <property type="term" value="P:glutathione metabolic process"/>
    <property type="evidence" value="ECO:0007669"/>
    <property type="project" value="TreeGrafter"/>
</dbReference>
<dbReference type="CDD" id="cd03177">
    <property type="entry name" value="GST_C_Delta_Epsilon"/>
    <property type="match status" value="1"/>
</dbReference>
<dbReference type="InterPro" id="IPR004045">
    <property type="entry name" value="Glutathione_S-Trfase_N"/>
</dbReference>
<organism evidence="3">
    <name type="scientific">Bactrocera dorsalis</name>
    <name type="common">Oriental fruit fly</name>
    <name type="synonym">Dacus dorsalis</name>
    <dbReference type="NCBI Taxonomy" id="27457"/>
    <lineage>
        <taxon>Eukaryota</taxon>
        <taxon>Metazoa</taxon>
        <taxon>Ecdysozoa</taxon>
        <taxon>Arthropoda</taxon>
        <taxon>Hexapoda</taxon>
        <taxon>Insecta</taxon>
        <taxon>Pterygota</taxon>
        <taxon>Neoptera</taxon>
        <taxon>Endopterygota</taxon>
        <taxon>Diptera</taxon>
        <taxon>Brachycera</taxon>
        <taxon>Muscomorpha</taxon>
        <taxon>Tephritoidea</taxon>
        <taxon>Tephritidae</taxon>
        <taxon>Bactrocera</taxon>
        <taxon>Bactrocera</taxon>
    </lineage>
</organism>
<keyword evidence="3" id="KW-0808">Transferase</keyword>
<protein>
    <submittedName>
        <fullName evidence="3">Glutathione S-transferase 1</fullName>
    </submittedName>
</protein>
<dbReference type="SUPFAM" id="SSF52833">
    <property type="entry name" value="Thioredoxin-like"/>
    <property type="match status" value="1"/>
</dbReference>
<reference evidence="3" key="1">
    <citation type="journal article" date="2014" name="BMC Genomics">
        <title>Characterizing the developmental transcriptome of the oriental fruit fly, Bactrocera dorsalis (Diptera: Tephritidae) through comparative genomic analysis with Drosophila melanogaster utilizing modENCODE datasets.</title>
        <authorList>
            <person name="Geib S.M."/>
            <person name="Calla B."/>
            <person name="Hall B."/>
            <person name="Hou S."/>
            <person name="Manoukis N.C."/>
        </authorList>
    </citation>
    <scope>NUCLEOTIDE SEQUENCE</scope>
    <source>
        <strain evidence="3">Punador</strain>
    </source>
</reference>
<dbReference type="InterPro" id="IPR036282">
    <property type="entry name" value="Glutathione-S-Trfase_C_sf"/>
</dbReference>
<dbReference type="InterPro" id="IPR010987">
    <property type="entry name" value="Glutathione-S-Trfase_C-like"/>
</dbReference>
<proteinExistence type="predicted"/>
<evidence type="ECO:0000259" key="2">
    <source>
        <dbReference type="PROSITE" id="PS50405"/>
    </source>
</evidence>
<accession>A0A034WNC2</accession>
<sequence>MSKPKLYYSLFSPPARACILTAELIGLDLELMLVNMAAKQHFTPEYLALNPQHQIPVFVEEDNEVFIDSHAIMAYMVSKYGKNDDMYPKDLKKRARVDHMLHFENGVLFQVIKDMVRRNIYGGEGEFNKITLDLCDSAYTFLEAFLGKSNFFANSETLTIADVSINTSLISLDMLIPVDKNRFPRLQAWMERMKALLPSYEEVNIKGAKALCERIRNCMRENKVKTESNTEYD</sequence>
<feature type="domain" description="GST C-terminal" evidence="2">
    <location>
        <begin position="90"/>
        <end position="219"/>
    </location>
</feature>